<dbReference type="NCBIfam" id="TIGR01552">
    <property type="entry name" value="phd_fam"/>
    <property type="match status" value="1"/>
</dbReference>
<evidence type="ECO:0000256" key="3">
    <source>
        <dbReference type="SAM" id="MobiDB-lite"/>
    </source>
</evidence>
<dbReference type="SUPFAM" id="SSF143120">
    <property type="entry name" value="YefM-like"/>
    <property type="match status" value="1"/>
</dbReference>
<dbReference type="Gene3D" id="3.40.1620.10">
    <property type="entry name" value="YefM-like domain"/>
    <property type="match status" value="1"/>
</dbReference>
<feature type="compositionally biased region" description="Low complexity" evidence="3">
    <location>
        <begin position="72"/>
        <end position="86"/>
    </location>
</feature>
<proteinExistence type="inferred from homology"/>
<dbReference type="InterPro" id="IPR051416">
    <property type="entry name" value="phD-YefM_TA_antitoxins"/>
</dbReference>
<gene>
    <name evidence="4" type="ORF">M1843_15650</name>
</gene>
<protein>
    <recommendedName>
        <fullName evidence="2">Antitoxin</fullName>
    </recommendedName>
</protein>
<evidence type="ECO:0000313" key="5">
    <source>
        <dbReference type="Proteomes" id="UP001651050"/>
    </source>
</evidence>
<comment type="caution">
    <text evidence="4">The sequence shown here is derived from an EMBL/GenBank/DDBJ whole genome shotgun (WGS) entry which is preliminary data.</text>
</comment>
<sequence length="99" mass="10507">MEVSVSALRAELKSWIERARAGEEVVITERGVPVARLSGVQTADLVAGLVRDGLITPAATERAVHAVPDDGTAAAARPVGRPAARTSTRVSDLVRRIRR</sequence>
<dbReference type="InterPro" id="IPR006442">
    <property type="entry name" value="Antitoxin_Phd/YefM"/>
</dbReference>
<evidence type="ECO:0000313" key="4">
    <source>
        <dbReference type="EMBL" id="MCK9795185.1"/>
    </source>
</evidence>
<keyword evidence="5" id="KW-1185">Reference proteome</keyword>
<dbReference type="PANTHER" id="PTHR35377:SF5">
    <property type="entry name" value="ANTITOXIN VAPB46"/>
    <property type="match status" value="1"/>
</dbReference>
<dbReference type="PANTHER" id="PTHR35377">
    <property type="entry name" value="ANTITOXIN VAPB49-RELATED-RELATED"/>
    <property type="match status" value="1"/>
</dbReference>
<dbReference type="RefSeq" id="WP_416345039.1">
    <property type="nucleotide sequence ID" value="NZ_JALQCY010000005.1"/>
</dbReference>
<dbReference type="InterPro" id="IPR036165">
    <property type="entry name" value="YefM-like_sf"/>
</dbReference>
<dbReference type="Pfam" id="PF02604">
    <property type="entry name" value="PhdYeFM_antitox"/>
    <property type="match status" value="1"/>
</dbReference>
<name>A0ABT0J6R9_9MICO</name>
<dbReference type="Proteomes" id="UP001651050">
    <property type="component" value="Unassembled WGS sequence"/>
</dbReference>
<reference evidence="4 5" key="1">
    <citation type="submission" date="2022-02" db="EMBL/GenBank/DDBJ databases">
        <title>The car tank lid bacteriome: a reservoir of bacteria with potential in bioremediation of fuel.</title>
        <authorList>
            <person name="Vidal-Verdu A."/>
            <person name="Gomez-Martinez D."/>
            <person name="Latorre-Perez A."/>
            <person name="Pereto J."/>
            <person name="Porcar M."/>
        </authorList>
    </citation>
    <scope>NUCLEOTIDE SEQUENCE [LARGE SCALE GENOMIC DNA]</scope>
    <source>
        <strain evidence="4 5">4D.3</strain>
    </source>
</reference>
<evidence type="ECO:0000256" key="2">
    <source>
        <dbReference type="RuleBase" id="RU362080"/>
    </source>
</evidence>
<dbReference type="EMBL" id="JALQCY010000005">
    <property type="protein sequence ID" value="MCK9795185.1"/>
    <property type="molecule type" value="Genomic_DNA"/>
</dbReference>
<organism evidence="4 5">
    <name type="scientific">Isoptericola peretonis</name>
    <dbReference type="NCBI Taxonomy" id="2918523"/>
    <lineage>
        <taxon>Bacteria</taxon>
        <taxon>Bacillati</taxon>
        <taxon>Actinomycetota</taxon>
        <taxon>Actinomycetes</taxon>
        <taxon>Micrococcales</taxon>
        <taxon>Promicromonosporaceae</taxon>
        <taxon>Isoptericola</taxon>
    </lineage>
</organism>
<accession>A0ABT0J6R9</accession>
<comment type="similarity">
    <text evidence="1 2">Belongs to the phD/YefM antitoxin family.</text>
</comment>
<evidence type="ECO:0000256" key="1">
    <source>
        <dbReference type="ARBA" id="ARBA00009981"/>
    </source>
</evidence>
<feature type="region of interest" description="Disordered" evidence="3">
    <location>
        <begin position="72"/>
        <end position="91"/>
    </location>
</feature>
<comment type="function">
    <text evidence="2">Antitoxin component of a type II toxin-antitoxin (TA) system.</text>
</comment>